<evidence type="ECO:0000313" key="2">
    <source>
        <dbReference type="EMBL" id="HIS63811.1"/>
    </source>
</evidence>
<dbReference type="EMBL" id="DVJJ01000010">
    <property type="protein sequence ID" value="HIS63811.1"/>
    <property type="molecule type" value="Genomic_DNA"/>
</dbReference>
<name>A0A9D1F8P6_9FIRM</name>
<dbReference type="InterPro" id="IPR013324">
    <property type="entry name" value="RNA_pol_sigma_r3/r4-like"/>
</dbReference>
<evidence type="ECO:0000313" key="3">
    <source>
        <dbReference type="Proteomes" id="UP000886741"/>
    </source>
</evidence>
<feature type="region of interest" description="Disordered" evidence="1">
    <location>
        <begin position="38"/>
        <end position="73"/>
    </location>
</feature>
<proteinExistence type="predicted"/>
<organism evidence="2 3">
    <name type="scientific">Candidatus Avoscillospira avistercoris</name>
    <dbReference type="NCBI Taxonomy" id="2840707"/>
    <lineage>
        <taxon>Bacteria</taxon>
        <taxon>Bacillati</taxon>
        <taxon>Bacillota</taxon>
        <taxon>Clostridia</taxon>
        <taxon>Eubacteriales</taxon>
        <taxon>Oscillospiraceae</taxon>
        <taxon>Oscillospiraceae incertae sedis</taxon>
        <taxon>Candidatus Avoscillospira</taxon>
    </lineage>
</organism>
<gene>
    <name evidence="2" type="ORF">IAA83_00385</name>
</gene>
<feature type="compositionally biased region" description="Acidic residues" evidence="1">
    <location>
        <begin position="57"/>
        <end position="66"/>
    </location>
</feature>
<comment type="caution">
    <text evidence="2">The sequence shown here is derived from an EMBL/GenBank/DDBJ whole genome shotgun (WGS) entry which is preliminary data.</text>
</comment>
<reference evidence="2" key="2">
    <citation type="journal article" date="2021" name="PeerJ">
        <title>Extensive microbial diversity within the chicken gut microbiome revealed by metagenomics and culture.</title>
        <authorList>
            <person name="Gilroy R."/>
            <person name="Ravi A."/>
            <person name="Getino M."/>
            <person name="Pursley I."/>
            <person name="Horton D.L."/>
            <person name="Alikhan N.F."/>
            <person name="Baker D."/>
            <person name="Gharbi K."/>
            <person name="Hall N."/>
            <person name="Watson M."/>
            <person name="Adriaenssens E.M."/>
            <person name="Foster-Nyarko E."/>
            <person name="Jarju S."/>
            <person name="Secka A."/>
            <person name="Antonio M."/>
            <person name="Oren A."/>
            <person name="Chaudhuri R.R."/>
            <person name="La Ragione R."/>
            <person name="Hildebrand F."/>
            <person name="Pallen M.J."/>
        </authorList>
    </citation>
    <scope>NUCLEOTIDE SEQUENCE</scope>
    <source>
        <strain evidence="2">ChiBcec16-1751</strain>
    </source>
</reference>
<dbReference type="Proteomes" id="UP000886741">
    <property type="component" value="Unassembled WGS sequence"/>
</dbReference>
<reference evidence="2" key="1">
    <citation type="submission" date="2020-10" db="EMBL/GenBank/DDBJ databases">
        <authorList>
            <person name="Gilroy R."/>
        </authorList>
    </citation>
    <scope>NUCLEOTIDE SEQUENCE</scope>
    <source>
        <strain evidence="2">ChiBcec16-1751</strain>
    </source>
</reference>
<accession>A0A9D1F8P6</accession>
<sequence>MAAASDEAQLLDMEADDFASWADALGGEELAQALEQERAAELENELEQDERPIDYNTELEDAEEEAAPTSEKRLKRELRAEALRRLEDAARTAADFAVVVKEWDRLDRNRERRERDHENLRGDVPLEYMAVPEPGIVPRWLNHPTVRQVSSGNFLDLIFDCPYEMHNLTANAFLSKLIQSLSEEHKEVLYFLSLRLYTTTQLAELRGQSDRNIRKVRNTIRKNLQRKLYDHLCEKSERSLTLRERQFMEEYAALLETAGRDAVIRRENKTKRRRKKAALDGGKDG</sequence>
<evidence type="ECO:0000256" key="1">
    <source>
        <dbReference type="SAM" id="MobiDB-lite"/>
    </source>
</evidence>
<dbReference type="SUPFAM" id="SSF88659">
    <property type="entry name" value="Sigma3 and sigma4 domains of RNA polymerase sigma factors"/>
    <property type="match status" value="1"/>
</dbReference>
<dbReference type="AlphaFoldDB" id="A0A9D1F8P6"/>
<protein>
    <submittedName>
        <fullName evidence="2">Sigma-70 family RNA polymerase sigma factor</fullName>
    </submittedName>
</protein>